<sequence>MMQSRTLTALLLLAGTMSASAVMARKPAAEKSCVLQSRVAAPVVRDDGRLYFRGQPDRKQSYIAVFKGGACPGLNRFATAIVETTGAGYCEGDKVRSLATPSQIPGPLCVIDHLMPFAGDVDDVVPDESGNK</sequence>
<proteinExistence type="predicted"/>
<comment type="caution">
    <text evidence="2">The sequence shown here is derived from an EMBL/GenBank/DDBJ whole genome shotgun (WGS) entry which is preliminary data.</text>
</comment>
<evidence type="ECO:0000313" key="2">
    <source>
        <dbReference type="EMBL" id="MFC3443634.1"/>
    </source>
</evidence>
<accession>A0ABV7NMG0</accession>
<organism evidence="2 3">
    <name type="scientific">Sphingobium rhizovicinum</name>
    <dbReference type="NCBI Taxonomy" id="432308"/>
    <lineage>
        <taxon>Bacteria</taxon>
        <taxon>Pseudomonadati</taxon>
        <taxon>Pseudomonadota</taxon>
        <taxon>Alphaproteobacteria</taxon>
        <taxon>Sphingomonadales</taxon>
        <taxon>Sphingomonadaceae</taxon>
        <taxon>Sphingobium</taxon>
    </lineage>
</organism>
<name>A0ABV7NMG0_9SPHN</name>
<evidence type="ECO:0000313" key="3">
    <source>
        <dbReference type="Proteomes" id="UP001595681"/>
    </source>
</evidence>
<gene>
    <name evidence="2" type="ORF">ACFOKF_20975</name>
</gene>
<feature type="chain" id="PRO_5047027804" evidence="1">
    <location>
        <begin position="22"/>
        <end position="132"/>
    </location>
</feature>
<keyword evidence="1" id="KW-0732">Signal</keyword>
<reference evidence="3" key="1">
    <citation type="journal article" date="2019" name="Int. J. Syst. Evol. Microbiol.">
        <title>The Global Catalogue of Microorganisms (GCM) 10K type strain sequencing project: providing services to taxonomists for standard genome sequencing and annotation.</title>
        <authorList>
            <consortium name="The Broad Institute Genomics Platform"/>
            <consortium name="The Broad Institute Genome Sequencing Center for Infectious Disease"/>
            <person name="Wu L."/>
            <person name="Ma J."/>
        </authorList>
    </citation>
    <scope>NUCLEOTIDE SEQUENCE [LARGE SCALE GENOMIC DNA]</scope>
    <source>
        <strain evidence="3">CCM 7491</strain>
    </source>
</reference>
<keyword evidence="3" id="KW-1185">Reference proteome</keyword>
<dbReference type="Proteomes" id="UP001595681">
    <property type="component" value="Unassembled WGS sequence"/>
</dbReference>
<feature type="signal peptide" evidence="1">
    <location>
        <begin position="1"/>
        <end position="21"/>
    </location>
</feature>
<protein>
    <submittedName>
        <fullName evidence="2">Uncharacterized protein</fullName>
    </submittedName>
</protein>
<dbReference type="RefSeq" id="WP_380798468.1">
    <property type="nucleotide sequence ID" value="NZ_JBHRVU010000005.1"/>
</dbReference>
<evidence type="ECO:0000256" key="1">
    <source>
        <dbReference type="SAM" id="SignalP"/>
    </source>
</evidence>
<dbReference type="EMBL" id="JBHRVU010000005">
    <property type="protein sequence ID" value="MFC3443634.1"/>
    <property type="molecule type" value="Genomic_DNA"/>
</dbReference>